<keyword evidence="3" id="KW-1185">Reference proteome</keyword>
<evidence type="ECO:0000313" key="3">
    <source>
        <dbReference type="Proteomes" id="UP000078540"/>
    </source>
</evidence>
<name>A0A195BK58_9HYME</name>
<organism evidence="2 3">
    <name type="scientific">Atta colombica</name>
    <dbReference type="NCBI Taxonomy" id="520822"/>
    <lineage>
        <taxon>Eukaryota</taxon>
        <taxon>Metazoa</taxon>
        <taxon>Ecdysozoa</taxon>
        <taxon>Arthropoda</taxon>
        <taxon>Hexapoda</taxon>
        <taxon>Insecta</taxon>
        <taxon>Pterygota</taxon>
        <taxon>Neoptera</taxon>
        <taxon>Endopterygota</taxon>
        <taxon>Hymenoptera</taxon>
        <taxon>Apocrita</taxon>
        <taxon>Aculeata</taxon>
        <taxon>Formicoidea</taxon>
        <taxon>Formicidae</taxon>
        <taxon>Myrmicinae</taxon>
        <taxon>Atta</taxon>
    </lineage>
</organism>
<accession>A0A195BK58</accession>
<proteinExistence type="predicted"/>
<feature type="compositionally biased region" description="Basic and acidic residues" evidence="1">
    <location>
        <begin position="345"/>
        <end position="355"/>
    </location>
</feature>
<feature type="compositionally biased region" description="Basic and acidic residues" evidence="1">
    <location>
        <begin position="259"/>
        <end position="281"/>
    </location>
</feature>
<dbReference type="AlphaFoldDB" id="A0A195BK58"/>
<feature type="region of interest" description="Disordered" evidence="1">
    <location>
        <begin position="345"/>
        <end position="393"/>
    </location>
</feature>
<reference evidence="2 3" key="1">
    <citation type="submission" date="2015-09" db="EMBL/GenBank/DDBJ databases">
        <title>Atta colombica WGS genome.</title>
        <authorList>
            <person name="Nygaard S."/>
            <person name="Hu H."/>
            <person name="Boomsma J."/>
            <person name="Zhang G."/>
        </authorList>
    </citation>
    <scope>NUCLEOTIDE SEQUENCE [LARGE SCALE GENOMIC DNA]</scope>
    <source>
        <strain evidence="2">Treedump-2</strain>
        <tissue evidence="2">Whole body</tissue>
    </source>
</reference>
<evidence type="ECO:0000313" key="2">
    <source>
        <dbReference type="EMBL" id="KYM85000.1"/>
    </source>
</evidence>
<feature type="region of interest" description="Disordered" evidence="1">
    <location>
        <begin position="246"/>
        <end position="323"/>
    </location>
</feature>
<sequence length="464" mass="51016">MQHSLSAILCSHSSTSSSLGTVSPIFVVVRGIIREERKEIGTRSRSAYSTHSTRLVCECDDPAGPVFWPRLTRALGACSPRSHPSGHALFHPGERIVCLGLEVGRPVIINQPQLSIINRSRGRGCIEIGQDLINLGTGDCSGAGRTVAPHNANRWKLGCWNVRVATPTYVLRTPSIYSHEDTNRNAEGRFTISASITPFQPCLVASLSSLVLDRLPLPTVRPPPPSPPPRPLYLHEVSSTSTGFHFLSTSDLRGPPSSRQEERMERWNSPAEKEARRERKTGSALKVSEKGGWIAHRESVRKKDGRARHRDGRHTAGKGRGDEGDMPLFPFFLLFPIIDKTETAQYRDDAPRRGVAEGPTEQEERKTRRRERAGVHRSAGGAGGDGGGGRSDLTRLAGRNKLATRALVPSVPLAIGACRFLSRTGDVSIGLTDSFLHRRDPIDLLFCHPFPPYNRTSFDFMVAR</sequence>
<dbReference type="EMBL" id="KQ976455">
    <property type="protein sequence ID" value="KYM85000.1"/>
    <property type="molecule type" value="Genomic_DNA"/>
</dbReference>
<dbReference type="Proteomes" id="UP000078540">
    <property type="component" value="Unassembled WGS sequence"/>
</dbReference>
<feature type="compositionally biased region" description="Gly residues" evidence="1">
    <location>
        <begin position="380"/>
        <end position="390"/>
    </location>
</feature>
<protein>
    <submittedName>
        <fullName evidence="2">Uncharacterized protein</fullName>
    </submittedName>
</protein>
<gene>
    <name evidence="2" type="ORF">ALC53_04788</name>
</gene>
<evidence type="ECO:0000256" key="1">
    <source>
        <dbReference type="SAM" id="MobiDB-lite"/>
    </source>
</evidence>
<feature type="compositionally biased region" description="Basic residues" evidence="1">
    <location>
        <begin position="303"/>
        <end position="317"/>
    </location>
</feature>